<evidence type="ECO:0000313" key="3">
    <source>
        <dbReference type="Proteomes" id="UP001161325"/>
    </source>
</evidence>
<sequence>MTRRAPRSRPAALLAVALLAMLLATADAQAQRGVEIRLPTRAALASEGPLVRVVGVLDERDLRDLLDHGFPIRLHYRAELWTVAGWFNDLRGSWEWDVVIRQNAMARSYEVARLVGDEVTPLGEFSQLAAAVQAAERPYRVPLLPPRGRRSYWNMVVDVETLSMSDLDEVERWLRGELRPAVRGRRNPGTAVGRGLKTLATRLLGGETRHYEVRSETFRP</sequence>
<dbReference type="AlphaFoldDB" id="A0AA37VGG9"/>
<evidence type="ECO:0000313" key="2">
    <source>
        <dbReference type="EMBL" id="GLC28514.1"/>
    </source>
</evidence>
<feature type="signal peptide" evidence="1">
    <location>
        <begin position="1"/>
        <end position="30"/>
    </location>
</feature>
<evidence type="ECO:0008006" key="4">
    <source>
        <dbReference type="Google" id="ProtNLM"/>
    </source>
</evidence>
<reference evidence="2" key="1">
    <citation type="submission" date="2022-08" db="EMBL/GenBank/DDBJ databases">
        <title>Draft genome sequencing of Roseisolibacter agri AW1220.</title>
        <authorList>
            <person name="Tobiishi Y."/>
            <person name="Tonouchi A."/>
        </authorList>
    </citation>
    <scope>NUCLEOTIDE SEQUENCE</scope>
    <source>
        <strain evidence="2">AW1220</strain>
    </source>
</reference>
<evidence type="ECO:0000256" key="1">
    <source>
        <dbReference type="SAM" id="SignalP"/>
    </source>
</evidence>
<keyword evidence="3" id="KW-1185">Reference proteome</keyword>
<name>A0AA37VGG9_9BACT</name>
<protein>
    <recommendedName>
        <fullName evidence="4">DUF4390 domain-containing protein</fullName>
    </recommendedName>
</protein>
<dbReference type="EMBL" id="BRXS01000011">
    <property type="protein sequence ID" value="GLC28514.1"/>
    <property type="molecule type" value="Genomic_DNA"/>
</dbReference>
<feature type="chain" id="PRO_5041462814" description="DUF4390 domain-containing protein" evidence="1">
    <location>
        <begin position="31"/>
        <end position="220"/>
    </location>
</feature>
<dbReference type="RefSeq" id="WP_284352911.1">
    <property type="nucleotide sequence ID" value="NZ_BRXS01000011.1"/>
</dbReference>
<accession>A0AA37VGG9</accession>
<keyword evidence="1" id="KW-0732">Signal</keyword>
<dbReference type="Proteomes" id="UP001161325">
    <property type="component" value="Unassembled WGS sequence"/>
</dbReference>
<gene>
    <name evidence="2" type="ORF">rosag_50270</name>
</gene>
<proteinExistence type="predicted"/>
<organism evidence="2 3">
    <name type="scientific">Roseisolibacter agri</name>
    <dbReference type="NCBI Taxonomy" id="2014610"/>
    <lineage>
        <taxon>Bacteria</taxon>
        <taxon>Pseudomonadati</taxon>
        <taxon>Gemmatimonadota</taxon>
        <taxon>Gemmatimonadia</taxon>
        <taxon>Gemmatimonadales</taxon>
        <taxon>Gemmatimonadaceae</taxon>
        <taxon>Roseisolibacter</taxon>
    </lineage>
</organism>
<comment type="caution">
    <text evidence="2">The sequence shown here is derived from an EMBL/GenBank/DDBJ whole genome shotgun (WGS) entry which is preliminary data.</text>
</comment>